<sequence>MQLHSASVAEVEWCSEADLPGASIIIITATTCAPQQEYTEEQHHTATPQESPRPNPEECCVHFSFTLPSSKPSRRPEETRVDCRERVVMVKTITSLCEDLNTEWVQKVISAYDWCLKKGYAPKQDSSEIHPSYFNQFLDAKTREDCCYLFSQTPAEVFTTQEEKISNVCEQISFNVTIQTTTSDCSRNLISLSREFIRTTYNCLRWAFSDN</sequence>
<comment type="caution">
    <text evidence="1">The sequence shown here is derived from an EMBL/GenBank/DDBJ whole genome shotgun (WGS) entry which is preliminary data.</text>
</comment>
<organism evidence="1 2">
    <name type="scientific">Pangasianodon gigas</name>
    <name type="common">Mekong giant catfish</name>
    <name type="synonym">Pangasius gigas</name>
    <dbReference type="NCBI Taxonomy" id="30993"/>
    <lineage>
        <taxon>Eukaryota</taxon>
        <taxon>Metazoa</taxon>
        <taxon>Chordata</taxon>
        <taxon>Craniata</taxon>
        <taxon>Vertebrata</taxon>
        <taxon>Euteleostomi</taxon>
        <taxon>Actinopterygii</taxon>
        <taxon>Neopterygii</taxon>
        <taxon>Teleostei</taxon>
        <taxon>Ostariophysi</taxon>
        <taxon>Siluriformes</taxon>
        <taxon>Pangasiidae</taxon>
        <taxon>Pangasianodon</taxon>
    </lineage>
</organism>
<dbReference type="EMBL" id="CM040457">
    <property type="protein sequence ID" value="MCI4377006.1"/>
    <property type="molecule type" value="Genomic_DNA"/>
</dbReference>
<gene>
    <name evidence="1" type="ORF">PGIGA_G00198460</name>
</gene>
<name>A0ACC5WDF0_PANGG</name>
<keyword evidence="2" id="KW-1185">Reference proteome</keyword>
<proteinExistence type="predicted"/>
<evidence type="ECO:0000313" key="1">
    <source>
        <dbReference type="EMBL" id="MCI4377006.1"/>
    </source>
</evidence>
<evidence type="ECO:0000313" key="2">
    <source>
        <dbReference type="Proteomes" id="UP000829447"/>
    </source>
</evidence>
<reference evidence="1 2" key="1">
    <citation type="journal article" date="2022" name="bioRxiv">
        <title>An ancient truncated duplication of the anti-Mullerian hormone receptor type 2 gene is a potential conserved master sex determinant in the Pangasiidae catfish family.</title>
        <authorList>
            <person name="Wen M."/>
            <person name="Pan Q."/>
            <person name="Jouanno E."/>
            <person name="Montfort J."/>
            <person name="Zahm M."/>
            <person name="Cabau C."/>
            <person name="Klopp C."/>
            <person name="Iampietro C."/>
            <person name="Roques C."/>
            <person name="Bouchez O."/>
            <person name="Castinel A."/>
            <person name="Donnadieu C."/>
            <person name="Parrinello H."/>
            <person name="Poncet C."/>
            <person name="Belmonte E."/>
            <person name="Gautier V."/>
            <person name="Avarre J.-C."/>
            <person name="Dugue R."/>
            <person name="Gustiano R."/>
            <person name="Ha T.T.T."/>
            <person name="Campet M."/>
            <person name="Sriphairoj K."/>
            <person name="Ribolli J."/>
            <person name="de Almeida F.L."/>
            <person name="Desvignes T."/>
            <person name="Postlethwait J.H."/>
            <person name="Bucao C.F."/>
            <person name="Robinson-Rechavi M."/>
            <person name="Bobe J."/>
            <person name="Herpin A."/>
            <person name="Guiguen Y."/>
        </authorList>
    </citation>
    <scope>NUCLEOTIDE SEQUENCE [LARGE SCALE GENOMIC DNA]</scope>
    <source>
        <strain evidence="1">YG-Dec2019</strain>
    </source>
</reference>
<accession>A0ACC5WDF0</accession>
<dbReference type="Proteomes" id="UP000829447">
    <property type="component" value="Linkage Group LG4"/>
</dbReference>
<protein>
    <submittedName>
        <fullName evidence="1">Uncharacterized protein</fullName>
    </submittedName>
</protein>